<evidence type="ECO:0000259" key="4">
    <source>
        <dbReference type="PROSITE" id="PS51178"/>
    </source>
</evidence>
<dbReference type="Proteomes" id="UP001300604">
    <property type="component" value="Chromosome"/>
</dbReference>
<keyword evidence="6" id="KW-1185">Reference proteome</keyword>
<dbReference type="KEGG" id="carl:PXC00_09840"/>
<sequence>MAKGTTSKMWRRTTIILILLIVAGFGTVVFSLIKLQLINGESLKSQAVENQLKDTTIVAQRGTIYDSNMKVLAQSATVWKVVLAPAQLYSDSTAQMTAEQKAEHQKVIESQKNAIAECLHQAVGLDQKTVLNILNTKKNSYWEVAATKVETDAKNKILDYEEKYYQSTGKKYSISGVISLVEDYKRYYPYGDFASQVLGFTNNDGTGVEGLEAEYNSRLAGVNGRIIAAKSATQTDMPFQYQQKIKAQDGSSLVLTIDEVVQHTLEKYLEEGAELNKVGNRACGILMNVKTGEILGMATRGGFDSSDILAESVAQTGDFDPNNPRVLTDAEKASIAKLPKDQQSAATLAALQQKWRNKCVSDTYMPGSVFKMVTASMGLEEGIVTESTPFYDPGYIDVEGTRIHCWKSGGHGAETFEQAVMNSCNPQFAYLGLKLGNRTFFKYFEAFGFTKATGIDLPGEPTNYSYYKAEDLNKVSLAVEAFGQNFKITPVQMITACAAVANGGYLVQPHIVKQIIDSEGNIVQTTSTTTKRQVISTDTSKRVAAMLEKDAVAGTAVNGYVPGYRVAGKTGTSEKIDKDNKYKAKVKNGEEKKYYIASYCGFAPADDPQYALLVFCDEPNGASYYGNAVSGPIFNKVMREVLPYLGVEPKYTTEEQQQLDVKTPDVTGKSLQQAKSAVSSATGELKIRIYGDGDTVVSQLPAAGSNIPRQGTVAVFTNSDSQSETVEVPNFVGDGTNSISMVESLAADAGLNISISGVSTGNSTTTAVATTQSVDAGQKVTPGTVIDVTFAEQGDSG</sequence>
<evidence type="ECO:0000313" key="5">
    <source>
        <dbReference type="EMBL" id="WOC31511.1"/>
    </source>
</evidence>
<dbReference type="GO" id="GO:0005886">
    <property type="term" value="C:plasma membrane"/>
    <property type="evidence" value="ECO:0007669"/>
    <property type="project" value="TreeGrafter"/>
</dbReference>
<reference evidence="6" key="2">
    <citation type="submission" date="2024-06" db="EMBL/GenBank/DDBJ databases">
        <title>Caproicibacterium argilliputei sp. nov, a novel caproic acid producing anaerobic bacterium isolated from pit mud.</title>
        <authorList>
            <person name="Zeng C."/>
        </authorList>
    </citation>
    <scope>NUCLEOTIDE SEQUENCE [LARGE SCALE GENOMIC DNA]</scope>
    <source>
        <strain evidence="6">ZCY20-5</strain>
    </source>
</reference>
<feature type="domain" description="PASTA" evidence="4">
    <location>
        <begin position="653"/>
        <end position="719"/>
    </location>
</feature>
<accession>A0AA97D767</accession>
<dbReference type="InterPro" id="IPR050515">
    <property type="entry name" value="Beta-lactam/transpept"/>
</dbReference>
<dbReference type="InterPro" id="IPR005311">
    <property type="entry name" value="PBP_dimer"/>
</dbReference>
<dbReference type="InterPro" id="IPR001460">
    <property type="entry name" value="PCN-bd_Tpept"/>
</dbReference>
<dbReference type="Pfam" id="PF03717">
    <property type="entry name" value="PBP_dimer"/>
    <property type="match status" value="1"/>
</dbReference>
<dbReference type="RefSeq" id="WP_275846267.1">
    <property type="nucleotide sequence ID" value="NZ_CP135996.1"/>
</dbReference>
<comment type="similarity">
    <text evidence="2">Belongs to the transpeptidase family.</text>
</comment>
<dbReference type="Gene3D" id="3.30.10.20">
    <property type="match status" value="1"/>
</dbReference>
<protein>
    <submittedName>
        <fullName evidence="5">Penicillin-binding transpeptidase domain-containing protein</fullName>
    </submittedName>
</protein>
<dbReference type="SUPFAM" id="SSF56601">
    <property type="entry name" value="beta-lactamase/transpeptidase-like"/>
    <property type="match status" value="1"/>
</dbReference>
<dbReference type="Pfam" id="PF03793">
    <property type="entry name" value="PASTA"/>
    <property type="match status" value="1"/>
</dbReference>
<dbReference type="SUPFAM" id="SSF56519">
    <property type="entry name" value="Penicillin binding protein dimerisation domain"/>
    <property type="match status" value="1"/>
</dbReference>
<dbReference type="Gene3D" id="3.90.1310.10">
    <property type="entry name" value="Penicillin-binding protein 2a (Domain 2)"/>
    <property type="match status" value="1"/>
</dbReference>
<dbReference type="InterPro" id="IPR012338">
    <property type="entry name" value="Beta-lactam/transpept-like"/>
</dbReference>
<keyword evidence="3" id="KW-0472">Membrane</keyword>
<reference evidence="6" key="3">
    <citation type="submission" date="2024-06" db="EMBL/GenBank/DDBJ databases">
        <authorList>
            <person name="Zeng C."/>
        </authorList>
    </citation>
    <scope>NUCLEOTIDE SEQUENCE [LARGE SCALE GENOMIC DNA]</scope>
    <source>
        <strain evidence="6">ZCY20-5</strain>
    </source>
</reference>
<evidence type="ECO:0000256" key="1">
    <source>
        <dbReference type="ARBA" id="ARBA00004370"/>
    </source>
</evidence>
<evidence type="ECO:0000313" key="6">
    <source>
        <dbReference type="Proteomes" id="UP001300604"/>
    </source>
</evidence>
<dbReference type="PANTHER" id="PTHR30627:SF1">
    <property type="entry name" value="PEPTIDOGLYCAN D,D-TRANSPEPTIDASE FTSI"/>
    <property type="match status" value="1"/>
</dbReference>
<feature type="domain" description="PASTA" evidence="4">
    <location>
        <begin position="722"/>
        <end position="792"/>
    </location>
</feature>
<dbReference type="PROSITE" id="PS51178">
    <property type="entry name" value="PASTA"/>
    <property type="match status" value="2"/>
</dbReference>
<dbReference type="GO" id="GO:0071555">
    <property type="term" value="P:cell wall organization"/>
    <property type="evidence" value="ECO:0007669"/>
    <property type="project" value="TreeGrafter"/>
</dbReference>
<dbReference type="SUPFAM" id="SSF54184">
    <property type="entry name" value="Penicillin-binding protein 2x (pbp-2x), c-terminal domain"/>
    <property type="match status" value="1"/>
</dbReference>
<dbReference type="Pfam" id="PF00905">
    <property type="entry name" value="Transpeptidase"/>
    <property type="match status" value="1"/>
</dbReference>
<evidence type="ECO:0000256" key="3">
    <source>
        <dbReference type="ARBA" id="ARBA00023136"/>
    </source>
</evidence>
<comment type="subcellular location">
    <subcellularLocation>
        <location evidence="1">Membrane</location>
    </subcellularLocation>
</comment>
<organism evidence="5 6">
    <name type="scientific">Caproicibacterium argilliputei</name>
    <dbReference type="NCBI Taxonomy" id="3030016"/>
    <lineage>
        <taxon>Bacteria</taxon>
        <taxon>Bacillati</taxon>
        <taxon>Bacillota</taxon>
        <taxon>Clostridia</taxon>
        <taxon>Eubacteriales</taxon>
        <taxon>Oscillospiraceae</taxon>
        <taxon>Caproicibacterium</taxon>
    </lineage>
</organism>
<reference evidence="5 6" key="1">
    <citation type="submission" date="2024-06" db="EMBL/GenBank/DDBJ databases">
        <title>Caproicibacterium argilliputei sp. nov, a novel caproic acid producing anaerobic bacterium isolated from pit mud.</title>
        <authorList>
            <person name="Xia S."/>
        </authorList>
    </citation>
    <scope>NUCLEOTIDE SEQUENCE [LARGE SCALE GENOMIC DNA]</scope>
    <source>
        <strain evidence="5 6">ZCY20-5</strain>
    </source>
</reference>
<dbReference type="Gene3D" id="3.40.710.10">
    <property type="entry name" value="DD-peptidase/beta-lactamase superfamily"/>
    <property type="match status" value="1"/>
</dbReference>
<dbReference type="AlphaFoldDB" id="A0AA97D767"/>
<dbReference type="InterPro" id="IPR005543">
    <property type="entry name" value="PASTA_dom"/>
</dbReference>
<dbReference type="PANTHER" id="PTHR30627">
    <property type="entry name" value="PEPTIDOGLYCAN D,D-TRANSPEPTIDASE"/>
    <property type="match status" value="1"/>
</dbReference>
<name>A0AA97D767_9FIRM</name>
<dbReference type="SMART" id="SM00740">
    <property type="entry name" value="PASTA"/>
    <property type="match status" value="2"/>
</dbReference>
<dbReference type="GO" id="GO:0008658">
    <property type="term" value="F:penicillin binding"/>
    <property type="evidence" value="ECO:0007669"/>
    <property type="project" value="InterPro"/>
</dbReference>
<dbReference type="InterPro" id="IPR036138">
    <property type="entry name" value="PBP_dimer_sf"/>
</dbReference>
<proteinExistence type="inferred from homology"/>
<evidence type="ECO:0000256" key="2">
    <source>
        <dbReference type="ARBA" id="ARBA00007171"/>
    </source>
</evidence>
<dbReference type="EMBL" id="CP135996">
    <property type="protein sequence ID" value="WOC31511.1"/>
    <property type="molecule type" value="Genomic_DNA"/>
</dbReference>
<gene>
    <name evidence="5" type="ORF">PXC00_09840</name>
</gene>